<keyword evidence="6" id="KW-1185">Reference proteome</keyword>
<evidence type="ECO:0000313" key="5">
    <source>
        <dbReference type="EMBL" id="USR79628.1"/>
    </source>
</evidence>
<dbReference type="Pfam" id="PF00890">
    <property type="entry name" value="FAD_binding_2"/>
    <property type="match status" value="1"/>
</dbReference>
<evidence type="ECO:0000313" key="6">
    <source>
        <dbReference type="Proteomes" id="UP001056109"/>
    </source>
</evidence>
<evidence type="ECO:0000256" key="3">
    <source>
        <dbReference type="ARBA" id="ARBA00023002"/>
    </source>
</evidence>
<accession>A0ABY5AKA5</accession>
<organism evidence="5 6">
    <name type="scientific">Arcanobacterium pinnipediorum</name>
    <dbReference type="NCBI Taxonomy" id="1503041"/>
    <lineage>
        <taxon>Bacteria</taxon>
        <taxon>Bacillati</taxon>
        <taxon>Actinomycetota</taxon>
        <taxon>Actinomycetes</taxon>
        <taxon>Actinomycetales</taxon>
        <taxon>Actinomycetaceae</taxon>
        <taxon>Arcanobacterium</taxon>
    </lineage>
</organism>
<dbReference type="RefSeq" id="WP_252673495.1">
    <property type="nucleotide sequence ID" value="NZ_CP099547.1"/>
</dbReference>
<evidence type="ECO:0000256" key="2">
    <source>
        <dbReference type="ARBA" id="ARBA00022643"/>
    </source>
</evidence>
<sequence length="399" mass="42133">MKVIVIGSGLAGLSTALMLTEAGHRVDIISKGLGGLLLSTGSLDVYGWTPAGEPVMKPFERIATLDDPTHPYAAIGVEGVRRGIGWLTQRLALISAPQDQETNSLIPTAVGAVRPVFARHSTLLPLEDGQKLVVVAIKQFKDFPAQLIADNLSRSPLVDVSARAISIDLDLRSHEADSAATNIARFLDTDTGRAAILTALRGRIQPDEIVVLPAVLGLDPQTYHYLSQELGVRISEVPVTPPSVPGRRLNDALVQAAKASRIDISTNAQVIGFDHSDGVVSAVHIQRAGRVTVSHVDAVIHAGGGFESGSLTRDPDGTITERTFQLPVREAEDIFSSGIAVDNKMHPVDGDGNVVYRNIYLAGSILGGSHAPVEKSGEGIALGSAWVAAQSAMSEGENR</sequence>
<dbReference type="NCBIfam" id="TIGR03378">
    <property type="entry name" value="glycerol3P_GlpB"/>
    <property type="match status" value="1"/>
</dbReference>
<dbReference type="InterPro" id="IPR003953">
    <property type="entry name" value="FAD-dep_OxRdtase_2_FAD-bd"/>
</dbReference>
<dbReference type="EMBL" id="CP099547">
    <property type="protein sequence ID" value="USR79628.1"/>
    <property type="molecule type" value="Genomic_DNA"/>
</dbReference>
<dbReference type="Proteomes" id="UP001056109">
    <property type="component" value="Chromosome"/>
</dbReference>
<name>A0ABY5AKA5_9ACTO</name>
<dbReference type="SUPFAM" id="SSF51905">
    <property type="entry name" value="FAD/NAD(P)-binding domain"/>
    <property type="match status" value="1"/>
</dbReference>
<dbReference type="InterPro" id="IPR036188">
    <property type="entry name" value="FAD/NAD-bd_sf"/>
</dbReference>
<dbReference type="PIRSF" id="PIRSF000141">
    <property type="entry name" value="Anaerobic_G3P_dh"/>
    <property type="match status" value="1"/>
</dbReference>
<reference evidence="5" key="1">
    <citation type="submission" date="2022-06" db="EMBL/GenBank/DDBJ databases">
        <title>Complete Genome Sequence of Arcanobacterium pinnipediorum strain DSM 28752 isolated from a harbour seal.</title>
        <authorList>
            <person name="Borowiak M."/>
            <person name="Kreitlow A."/>
            <person name="Alssahen M."/>
            <person name="Malorny B."/>
            <person name="Laemmler C."/>
            <person name="Prenger-Berninghoff E."/>
            <person name="Siebert U."/>
            <person name="Ploetz M."/>
            <person name="Abdulmawjood A."/>
        </authorList>
    </citation>
    <scope>NUCLEOTIDE SEQUENCE</scope>
    <source>
        <strain evidence="5">DSM 28752</strain>
    </source>
</reference>
<keyword evidence="2" id="KW-0288">FMN</keyword>
<keyword evidence="3 5" id="KW-0560">Oxidoreductase</keyword>
<gene>
    <name evidence="5" type="primary">glpB</name>
    <name evidence="5" type="ORF">NG665_01135</name>
</gene>
<protein>
    <submittedName>
        <fullName evidence="5">Glycerol-3-phosphate dehydrogenase subunit GlpB</fullName>
        <ecNumber evidence="5">1.1.5.3</ecNumber>
    </submittedName>
</protein>
<keyword evidence="1" id="KW-0285">Flavoprotein</keyword>
<evidence type="ECO:0000256" key="1">
    <source>
        <dbReference type="ARBA" id="ARBA00022630"/>
    </source>
</evidence>
<dbReference type="Gene3D" id="3.50.50.60">
    <property type="entry name" value="FAD/NAD(P)-binding domain"/>
    <property type="match status" value="2"/>
</dbReference>
<evidence type="ECO:0000259" key="4">
    <source>
        <dbReference type="Pfam" id="PF00890"/>
    </source>
</evidence>
<proteinExistence type="predicted"/>
<dbReference type="InterPro" id="IPR009158">
    <property type="entry name" value="G3P_DH_GlpB_su"/>
</dbReference>
<dbReference type="GO" id="GO:0004368">
    <property type="term" value="F:glycerol-3-phosphate dehydrogenase (quinone) activity"/>
    <property type="evidence" value="ECO:0007669"/>
    <property type="project" value="UniProtKB-EC"/>
</dbReference>
<dbReference type="NCBIfam" id="NF003724">
    <property type="entry name" value="PRK05329.2-3"/>
    <property type="match status" value="1"/>
</dbReference>
<dbReference type="EC" id="1.1.5.3" evidence="5"/>
<feature type="domain" description="FAD-dependent oxidoreductase 2 FAD-binding" evidence="4">
    <location>
        <begin position="3"/>
        <end position="378"/>
    </location>
</feature>